<evidence type="ECO:0000256" key="1">
    <source>
        <dbReference type="SAM" id="MobiDB-lite"/>
    </source>
</evidence>
<gene>
    <name evidence="2" type="ORF">GALMADRAFT_1367632</name>
</gene>
<accession>A0A067S5Y1</accession>
<dbReference type="EMBL" id="KL142462">
    <property type="protein sequence ID" value="KDR65282.1"/>
    <property type="molecule type" value="Genomic_DNA"/>
</dbReference>
<dbReference type="STRING" id="685588.A0A067S5Y1"/>
<name>A0A067S5Y1_GALM3</name>
<dbReference type="OrthoDB" id="3269417at2759"/>
<proteinExistence type="predicted"/>
<keyword evidence="3" id="KW-1185">Reference proteome</keyword>
<dbReference type="AlphaFoldDB" id="A0A067S5Y1"/>
<sequence length="117" mass="13513">MSVFEGLFPGPDDQFVQDMFFTLCTWHAYAKLRLHTTSTLTGLKELPREEAARVRRRANAAYKGNSKKATPDGKKKYQKRPSSKAIQPPNLQAPRYRRLCRRNLAIWTIKQLFNTDG</sequence>
<dbReference type="HOGENOM" id="CLU_2090475_0_0_1"/>
<evidence type="ECO:0000313" key="3">
    <source>
        <dbReference type="Proteomes" id="UP000027222"/>
    </source>
</evidence>
<feature type="non-terminal residue" evidence="2">
    <location>
        <position position="117"/>
    </location>
</feature>
<dbReference type="Proteomes" id="UP000027222">
    <property type="component" value="Unassembled WGS sequence"/>
</dbReference>
<protein>
    <submittedName>
        <fullName evidence="2">Uncharacterized protein</fullName>
    </submittedName>
</protein>
<evidence type="ECO:0000313" key="2">
    <source>
        <dbReference type="EMBL" id="KDR65282.1"/>
    </source>
</evidence>
<organism evidence="2 3">
    <name type="scientific">Galerina marginata (strain CBS 339.88)</name>
    <dbReference type="NCBI Taxonomy" id="685588"/>
    <lineage>
        <taxon>Eukaryota</taxon>
        <taxon>Fungi</taxon>
        <taxon>Dikarya</taxon>
        <taxon>Basidiomycota</taxon>
        <taxon>Agaricomycotina</taxon>
        <taxon>Agaricomycetes</taxon>
        <taxon>Agaricomycetidae</taxon>
        <taxon>Agaricales</taxon>
        <taxon>Agaricineae</taxon>
        <taxon>Strophariaceae</taxon>
        <taxon>Galerina</taxon>
    </lineage>
</organism>
<reference evidence="3" key="1">
    <citation type="journal article" date="2014" name="Proc. Natl. Acad. Sci. U.S.A.">
        <title>Extensive sampling of basidiomycete genomes demonstrates inadequacy of the white-rot/brown-rot paradigm for wood decay fungi.</title>
        <authorList>
            <person name="Riley R."/>
            <person name="Salamov A.A."/>
            <person name="Brown D.W."/>
            <person name="Nagy L.G."/>
            <person name="Floudas D."/>
            <person name="Held B.W."/>
            <person name="Levasseur A."/>
            <person name="Lombard V."/>
            <person name="Morin E."/>
            <person name="Otillar R."/>
            <person name="Lindquist E.A."/>
            <person name="Sun H."/>
            <person name="LaButti K.M."/>
            <person name="Schmutz J."/>
            <person name="Jabbour D."/>
            <person name="Luo H."/>
            <person name="Baker S.E."/>
            <person name="Pisabarro A.G."/>
            <person name="Walton J.D."/>
            <person name="Blanchette R.A."/>
            <person name="Henrissat B."/>
            <person name="Martin F."/>
            <person name="Cullen D."/>
            <person name="Hibbett D.S."/>
            <person name="Grigoriev I.V."/>
        </authorList>
    </citation>
    <scope>NUCLEOTIDE SEQUENCE [LARGE SCALE GENOMIC DNA]</scope>
    <source>
        <strain evidence="3">CBS 339.88</strain>
    </source>
</reference>
<feature type="region of interest" description="Disordered" evidence="1">
    <location>
        <begin position="54"/>
        <end position="93"/>
    </location>
</feature>